<dbReference type="EMBL" id="JACHIT010000001">
    <property type="protein sequence ID" value="MBB5914051.1"/>
    <property type="molecule type" value="Genomic_DNA"/>
</dbReference>
<proteinExistence type="predicted"/>
<accession>A0A7W9PDA1</accession>
<keyword evidence="1" id="KW-0732">Signal</keyword>
<sequence>MRIGAMLRGAGLALAALVGLGLVSASPASASEVDRYLDLPLVNRNAAQSPGGVNPELPYDPAELGRLLDEARAEGVAPTRYAALLYQYWLVDATGKAGIDLRSWDPRTGVQANRDNLIKSYRYYENLQLDHRELQWAGMGGQVGADFGGGLVDFELMGNVYNLPGIADAAHTVLGSVEQAAGPQAVALLPEGLKALAEAGPRITPEDLHWILGMILVMQKNIFSDLMPMHDAYVTGGLSALEEFQSAGLFGGDIMNAWRDVASGDEGRIAEGNGVLLRREQQWAIGAQWDEVRNYKGPVGEAITYLSGAAGSPSVAGVIPPREFRPVRVPFTGSDGRAMELTMPLPSWNWSVLDDRWDYITSQLLPKYKDQVENNWPALEATMRVPYEQQLESHRPLLNIPQLLISAAQQLKVTPAGQEN</sequence>
<organism evidence="2 3">
    <name type="scientific">Nocardia transvalensis</name>
    <dbReference type="NCBI Taxonomy" id="37333"/>
    <lineage>
        <taxon>Bacteria</taxon>
        <taxon>Bacillati</taxon>
        <taxon>Actinomycetota</taxon>
        <taxon>Actinomycetes</taxon>
        <taxon>Mycobacteriales</taxon>
        <taxon>Nocardiaceae</taxon>
        <taxon>Nocardia</taxon>
    </lineage>
</organism>
<comment type="caution">
    <text evidence="2">The sequence shown here is derived from an EMBL/GenBank/DDBJ whole genome shotgun (WGS) entry which is preliminary data.</text>
</comment>
<gene>
    <name evidence="2" type="ORF">BJY24_002918</name>
</gene>
<dbReference type="AlphaFoldDB" id="A0A7W9PDA1"/>
<name>A0A7W9PDA1_9NOCA</name>
<evidence type="ECO:0000313" key="2">
    <source>
        <dbReference type="EMBL" id="MBB5914051.1"/>
    </source>
</evidence>
<dbReference type="Proteomes" id="UP000540412">
    <property type="component" value="Unassembled WGS sequence"/>
</dbReference>
<keyword evidence="3" id="KW-1185">Reference proteome</keyword>
<feature type="signal peptide" evidence="1">
    <location>
        <begin position="1"/>
        <end position="30"/>
    </location>
</feature>
<protein>
    <recommendedName>
        <fullName evidence="4">Tat pathway signal protein</fullName>
    </recommendedName>
</protein>
<reference evidence="2 3" key="1">
    <citation type="submission" date="2020-08" db="EMBL/GenBank/DDBJ databases">
        <title>Sequencing the genomes of 1000 actinobacteria strains.</title>
        <authorList>
            <person name="Klenk H.-P."/>
        </authorList>
    </citation>
    <scope>NUCLEOTIDE SEQUENCE [LARGE SCALE GENOMIC DNA]</scope>
    <source>
        <strain evidence="2 3">DSM 43582</strain>
    </source>
</reference>
<evidence type="ECO:0008006" key="4">
    <source>
        <dbReference type="Google" id="ProtNLM"/>
    </source>
</evidence>
<dbReference type="RefSeq" id="WP_085995857.1">
    <property type="nucleotide sequence ID" value="NZ_JACHIT010000001.1"/>
</dbReference>
<evidence type="ECO:0000313" key="3">
    <source>
        <dbReference type="Proteomes" id="UP000540412"/>
    </source>
</evidence>
<feature type="chain" id="PRO_5030752450" description="Tat pathway signal protein" evidence="1">
    <location>
        <begin position="31"/>
        <end position="420"/>
    </location>
</feature>
<evidence type="ECO:0000256" key="1">
    <source>
        <dbReference type="SAM" id="SignalP"/>
    </source>
</evidence>